<dbReference type="InterPro" id="IPR036236">
    <property type="entry name" value="Znf_C2H2_sf"/>
</dbReference>
<feature type="compositionally biased region" description="Low complexity" evidence="17">
    <location>
        <begin position="718"/>
        <end position="735"/>
    </location>
</feature>
<evidence type="ECO:0000256" key="1">
    <source>
        <dbReference type="ARBA" id="ARBA00004123"/>
    </source>
</evidence>
<dbReference type="Proteomes" id="UP000694547">
    <property type="component" value="Chromosome 10"/>
</dbReference>
<evidence type="ECO:0000256" key="5">
    <source>
        <dbReference type="ARBA" id="ARBA00022737"/>
    </source>
</evidence>
<evidence type="ECO:0000256" key="13">
    <source>
        <dbReference type="ARBA" id="ARBA00023242"/>
    </source>
</evidence>
<dbReference type="AlphaFoldDB" id="A0A8C8W2U2"/>
<keyword evidence="5" id="KW-0677">Repeat</keyword>
<dbReference type="GO" id="GO:0005634">
    <property type="term" value="C:nucleus"/>
    <property type="evidence" value="ECO:0007669"/>
    <property type="project" value="UniProtKB-SubCell"/>
</dbReference>
<sequence length="1088" mass="120035">MQIKKMKDIGEQLYTTQVNGGPSSLTMSPKQPNCNRATRPDRQEAQTLLYQGSEAEAATMTIATCVQCKSVHKIPPQDLRKGPGQSQKEDPYICFKCSLRMVPTQLHFVNNNPGAVHVRNETETISSPVNNKFKVRNFKPGKYYCDKCRFSTKDPLQYRKHTLQHEEIKFICSHCSYISYTKGEFQRHLVKHTGIFPYRCEYCDYGAIRNDYIVKHRRRVHERAGAKRPLKTIAKLEPKRTNVSKQSVELSKAPSPRAAFQNKLSDQLSQFSLHTNKDRTHSVMLLPELNKYQKDVVCIPNKLALSEPSEVSLLGNKNVEVEVLSPSKEPVQPGMPLTVVAPSELVVPTNCLAQLMDVKVVNGTQQLVLKLFPLEENPRLQAGRGDGGTSEYAATEKGSGAQKKQLSMEAVRSLAAEGNAGEFVGLDRLHSLVQKQLKNVKWVKSCNFFAPNSGIHSPQDAFLGSDTIKDLQKTHSLCPPRALPSVALKGHSPASVQNSVSCGPGTAANPFLSKSALPFAEDGRGSRSDSQQLLPLASLPAKGLFSGEKGLLPVGKNDLEARTRISCPETMVSPDGKLEDKQIEKKAVGKTGQVSSAQKKEYLHLNITGEEKLRSQQPGDQPVQPKNSEKTGNTFEGPIISSVFSLSSGSENVPEGIKWNSSTTKIKSIELLRRKIAQLIESCGKPSSLSANSAQRRSIGQAPKLTSKATPKSIQEMSVSLPGPGPSSGPSVGPLQKPQNHNEGSVTSNGHLAPQQICPKFLSGDDGKLESRVTRKTPVATPVLIPKGAVLRVLNSSEDAHIIEATCDTPVSIPCSEAQLAEPLPFCPSRQTGSGSQPLTCKRGPADTSPHLETVLRPKSKKEDSICSTTPKKIVPVYSTQPGNNDSSRQGRPVSRNLTISKNKTKQGSSVKKKNKMQADPSRCLKDPSFFQVTRQLRLIAAKPDQLIKCPRRNQPVIVLNHPDVDSPEVTNVMKVINKYKGNVLKVVLSERTRCQLGVRRHHMRLTYQNAEEANHMKRQMMLKMKLKKVHKNNYQVVGSLPDDPAQCVFKCWFCGRLYEDQEEWMSHGQRHLIEATRDWDVLSSKGK</sequence>
<keyword evidence="11" id="KW-0238">DNA-binding</keyword>
<dbReference type="InterPro" id="IPR013087">
    <property type="entry name" value="Znf_C2H2_type"/>
</dbReference>
<evidence type="ECO:0000256" key="15">
    <source>
        <dbReference type="ARBA" id="ARBA00069540"/>
    </source>
</evidence>
<evidence type="ECO:0000256" key="10">
    <source>
        <dbReference type="ARBA" id="ARBA00023015"/>
    </source>
</evidence>
<evidence type="ECO:0000256" key="11">
    <source>
        <dbReference type="ARBA" id="ARBA00023125"/>
    </source>
</evidence>
<evidence type="ECO:0000313" key="20">
    <source>
        <dbReference type="Proteomes" id="UP000694547"/>
    </source>
</evidence>
<keyword evidence="10" id="KW-0805">Transcription regulation</keyword>
<keyword evidence="3" id="KW-1017">Isopeptide bond</keyword>
<keyword evidence="8" id="KW-0832">Ubl conjugation</keyword>
<dbReference type="GO" id="GO:0006325">
    <property type="term" value="P:chromatin organization"/>
    <property type="evidence" value="ECO:0007669"/>
    <property type="project" value="UniProtKB-KW"/>
</dbReference>
<dbReference type="PROSITE" id="PS00028">
    <property type="entry name" value="ZINC_FINGER_C2H2_1"/>
    <property type="match status" value="1"/>
</dbReference>
<dbReference type="Ensembl" id="ENSPEMT00000040819.1">
    <property type="protein sequence ID" value="ENSPEMP00000033406.1"/>
    <property type="gene ID" value="ENSPEMG00000028357.1"/>
</dbReference>
<dbReference type="GeneTree" id="ENSGT00940000160595"/>
<feature type="region of interest" description="Disordered" evidence="17">
    <location>
        <begin position="16"/>
        <end position="40"/>
    </location>
</feature>
<accession>A0A8C8W2U2</accession>
<evidence type="ECO:0000256" key="14">
    <source>
        <dbReference type="ARBA" id="ARBA00054986"/>
    </source>
</evidence>
<dbReference type="FunFam" id="3.30.160.60:FF:004065">
    <property type="match status" value="1"/>
</dbReference>
<dbReference type="PROSITE" id="PS50157">
    <property type="entry name" value="ZINC_FINGER_C2H2_2"/>
    <property type="match status" value="2"/>
</dbReference>
<dbReference type="PANTHER" id="PTHR24379">
    <property type="entry name" value="KRAB AND ZINC FINGER DOMAIN-CONTAINING"/>
    <property type="match status" value="1"/>
</dbReference>
<evidence type="ECO:0000256" key="6">
    <source>
        <dbReference type="ARBA" id="ARBA00022771"/>
    </source>
</evidence>
<dbReference type="GO" id="GO:0003677">
    <property type="term" value="F:DNA binding"/>
    <property type="evidence" value="ECO:0007669"/>
    <property type="project" value="UniProtKB-KW"/>
</dbReference>
<evidence type="ECO:0000256" key="3">
    <source>
        <dbReference type="ARBA" id="ARBA00022499"/>
    </source>
</evidence>
<evidence type="ECO:0000256" key="8">
    <source>
        <dbReference type="ARBA" id="ARBA00022843"/>
    </source>
</evidence>
<evidence type="ECO:0000256" key="9">
    <source>
        <dbReference type="ARBA" id="ARBA00022853"/>
    </source>
</evidence>
<organism evidence="19 20">
    <name type="scientific">Peromyscus maniculatus bairdii</name>
    <name type="common">Prairie deer mouse</name>
    <dbReference type="NCBI Taxonomy" id="230844"/>
    <lineage>
        <taxon>Eukaryota</taxon>
        <taxon>Metazoa</taxon>
        <taxon>Chordata</taxon>
        <taxon>Craniata</taxon>
        <taxon>Vertebrata</taxon>
        <taxon>Euteleostomi</taxon>
        <taxon>Mammalia</taxon>
        <taxon>Eutheria</taxon>
        <taxon>Euarchontoglires</taxon>
        <taxon>Glires</taxon>
        <taxon>Rodentia</taxon>
        <taxon>Myomorpha</taxon>
        <taxon>Muroidea</taxon>
        <taxon>Cricetidae</taxon>
        <taxon>Neotominae</taxon>
        <taxon>Peromyscus</taxon>
    </lineage>
</organism>
<evidence type="ECO:0000256" key="16">
    <source>
        <dbReference type="PROSITE-ProRule" id="PRU00042"/>
    </source>
</evidence>
<feature type="region of interest" description="Disordered" evidence="17">
    <location>
        <begin position="379"/>
        <end position="398"/>
    </location>
</feature>
<comment type="subcellular location">
    <subcellularLocation>
        <location evidence="1">Nucleus</location>
    </subcellularLocation>
</comment>
<dbReference type="Gene3D" id="3.30.160.60">
    <property type="entry name" value="Classic Zinc Finger"/>
    <property type="match status" value="1"/>
</dbReference>
<evidence type="ECO:0000259" key="18">
    <source>
        <dbReference type="PROSITE" id="PS50157"/>
    </source>
</evidence>
<name>A0A8C8W2U2_PERMB</name>
<feature type="compositionally biased region" description="Polar residues" evidence="17">
    <location>
        <begin position="707"/>
        <end position="717"/>
    </location>
</feature>
<feature type="region of interest" description="Disordered" evidence="17">
    <location>
        <begin position="609"/>
        <end position="636"/>
    </location>
</feature>
<dbReference type="SMART" id="SM00355">
    <property type="entry name" value="ZnF_C2H2"/>
    <property type="match status" value="4"/>
</dbReference>
<evidence type="ECO:0000256" key="17">
    <source>
        <dbReference type="SAM" id="MobiDB-lite"/>
    </source>
</evidence>
<dbReference type="GO" id="GO:0008270">
    <property type="term" value="F:zinc ion binding"/>
    <property type="evidence" value="ECO:0007669"/>
    <property type="project" value="UniProtKB-KW"/>
</dbReference>
<feature type="compositionally biased region" description="Polar residues" evidence="17">
    <location>
        <begin position="829"/>
        <end position="839"/>
    </location>
</feature>
<evidence type="ECO:0000256" key="7">
    <source>
        <dbReference type="ARBA" id="ARBA00022833"/>
    </source>
</evidence>
<reference evidence="19" key="2">
    <citation type="submission" date="2025-08" db="UniProtKB">
        <authorList>
            <consortium name="Ensembl"/>
        </authorList>
    </citation>
    <scope>IDENTIFICATION</scope>
</reference>
<evidence type="ECO:0000256" key="12">
    <source>
        <dbReference type="ARBA" id="ARBA00023163"/>
    </source>
</evidence>
<keyword evidence="7" id="KW-0862">Zinc</keyword>
<reference evidence="19 20" key="1">
    <citation type="submission" date="2018-10" db="EMBL/GenBank/DDBJ databases">
        <title>Improved assembly of the deer mouse Peromyscus maniculatus genome.</title>
        <authorList>
            <person name="Lassance J.-M."/>
            <person name="Hoekstra H.E."/>
        </authorList>
    </citation>
    <scope>NUCLEOTIDE SEQUENCE [LARGE SCALE GENOMIC DNA]</scope>
</reference>
<keyword evidence="4" id="KW-0479">Metal-binding</keyword>
<keyword evidence="6 16" id="KW-0863">Zinc-finger</keyword>
<proteinExistence type="inferred from homology"/>
<comment type="function">
    <text evidence="14">Through its association with the EHMT1-EHMT2/G9A and PRC2/EED-EZH2 histone methyltransferase complexes may function in gene silencing, regulating repressive post-translational methylation of histone tails at promoters of target genes.</text>
</comment>
<evidence type="ECO:0000256" key="4">
    <source>
        <dbReference type="ARBA" id="ARBA00022723"/>
    </source>
</evidence>
<feature type="compositionally biased region" description="Polar residues" evidence="17">
    <location>
        <begin position="615"/>
        <end position="634"/>
    </location>
</feature>
<evidence type="ECO:0000313" key="19">
    <source>
        <dbReference type="Ensembl" id="ENSPEMP00000033406.1"/>
    </source>
</evidence>
<comment type="similarity">
    <text evidence="2">Belongs to the krueppel C2H2-type zinc-finger protein family.</text>
</comment>
<reference evidence="19" key="3">
    <citation type="submission" date="2025-09" db="UniProtKB">
        <authorList>
            <consortium name="Ensembl"/>
        </authorList>
    </citation>
    <scope>IDENTIFICATION</scope>
</reference>
<feature type="region of interest" description="Disordered" evidence="17">
    <location>
        <begin position="826"/>
        <end position="924"/>
    </location>
</feature>
<feature type="compositionally biased region" description="Polar residues" evidence="17">
    <location>
        <begin position="16"/>
        <end position="36"/>
    </location>
</feature>
<feature type="domain" description="C2H2-type" evidence="18">
    <location>
        <begin position="170"/>
        <end position="197"/>
    </location>
</feature>
<keyword evidence="20" id="KW-1185">Reference proteome</keyword>
<feature type="compositionally biased region" description="Polar residues" evidence="17">
    <location>
        <begin position="685"/>
        <end position="698"/>
    </location>
</feature>
<dbReference type="PANTHER" id="PTHR24379:SF121">
    <property type="entry name" value="C2H2-TYPE DOMAIN-CONTAINING PROTEIN"/>
    <property type="match status" value="1"/>
</dbReference>
<feature type="compositionally biased region" description="Polar residues" evidence="17">
    <location>
        <begin position="737"/>
        <end position="750"/>
    </location>
</feature>
<keyword evidence="12" id="KW-0804">Transcription</keyword>
<keyword evidence="13" id="KW-0539">Nucleus</keyword>
<feature type="region of interest" description="Disordered" evidence="17">
    <location>
        <begin position="685"/>
        <end position="752"/>
    </location>
</feature>
<evidence type="ECO:0000256" key="2">
    <source>
        <dbReference type="ARBA" id="ARBA00006991"/>
    </source>
</evidence>
<dbReference type="SUPFAM" id="SSF57667">
    <property type="entry name" value="beta-beta-alpha zinc fingers"/>
    <property type="match status" value="1"/>
</dbReference>
<feature type="compositionally biased region" description="Polar residues" evidence="17">
    <location>
        <begin position="878"/>
        <end position="910"/>
    </location>
</feature>
<protein>
    <recommendedName>
        <fullName evidence="15">Zinc finger protein 518B</fullName>
    </recommendedName>
</protein>
<keyword evidence="9" id="KW-0156">Chromatin regulator</keyword>
<feature type="domain" description="C2H2-type" evidence="18">
    <location>
        <begin position="198"/>
        <end position="226"/>
    </location>
</feature>